<dbReference type="PANTHER" id="PTHR24221:SF654">
    <property type="entry name" value="ATP-BINDING CASSETTE SUB-FAMILY B MEMBER 6"/>
    <property type="match status" value="1"/>
</dbReference>
<dbReference type="GO" id="GO:0034040">
    <property type="term" value="F:ATPase-coupled lipid transmembrane transporter activity"/>
    <property type="evidence" value="ECO:0007669"/>
    <property type="project" value="TreeGrafter"/>
</dbReference>
<dbReference type="PROSITE" id="PS50893">
    <property type="entry name" value="ABC_TRANSPORTER_2"/>
    <property type="match status" value="1"/>
</dbReference>
<accession>A0A2L2BSG1</accession>
<dbReference type="GO" id="GO:0005886">
    <property type="term" value="C:plasma membrane"/>
    <property type="evidence" value="ECO:0007669"/>
    <property type="project" value="UniProtKB-SubCell"/>
</dbReference>
<dbReference type="InterPro" id="IPR036640">
    <property type="entry name" value="ABC1_TM_sf"/>
</dbReference>
<feature type="domain" description="ABC transmembrane type-1" evidence="11">
    <location>
        <begin position="22"/>
        <end position="319"/>
    </location>
</feature>
<dbReference type="SUPFAM" id="SSF90123">
    <property type="entry name" value="ABC transporter transmembrane region"/>
    <property type="match status" value="1"/>
</dbReference>
<evidence type="ECO:0000313" key="13">
    <source>
        <dbReference type="Proteomes" id="UP000243077"/>
    </source>
</evidence>
<dbReference type="InterPro" id="IPR039421">
    <property type="entry name" value="Type_1_exporter"/>
</dbReference>
<evidence type="ECO:0000256" key="6">
    <source>
        <dbReference type="ARBA" id="ARBA00022840"/>
    </source>
</evidence>
<keyword evidence="6" id="KW-0067">ATP-binding</keyword>
<dbReference type="Pfam" id="PF00005">
    <property type="entry name" value="ABC_tran"/>
    <property type="match status" value="1"/>
</dbReference>
<dbReference type="GO" id="GO:0005524">
    <property type="term" value="F:ATP binding"/>
    <property type="evidence" value="ECO:0007669"/>
    <property type="project" value="UniProtKB-KW"/>
</dbReference>
<dbReference type="InterPro" id="IPR003439">
    <property type="entry name" value="ABC_transporter-like_ATP-bd"/>
</dbReference>
<evidence type="ECO:0000259" key="10">
    <source>
        <dbReference type="PROSITE" id="PS50893"/>
    </source>
</evidence>
<feature type="transmembrane region" description="Helical" evidence="9">
    <location>
        <begin position="177"/>
        <end position="195"/>
    </location>
</feature>
<evidence type="ECO:0000256" key="9">
    <source>
        <dbReference type="SAM" id="Phobius"/>
    </source>
</evidence>
<evidence type="ECO:0000256" key="4">
    <source>
        <dbReference type="ARBA" id="ARBA00022692"/>
    </source>
</evidence>
<feature type="transmembrane region" description="Helical" evidence="9">
    <location>
        <begin position="288"/>
        <end position="308"/>
    </location>
</feature>
<comment type="subcellular location">
    <subcellularLocation>
        <location evidence="1">Cell membrane</location>
        <topology evidence="1">Multi-pass membrane protein</topology>
    </subcellularLocation>
</comment>
<dbReference type="InterPro" id="IPR027417">
    <property type="entry name" value="P-loop_NTPase"/>
</dbReference>
<dbReference type="AlphaFoldDB" id="A0A2L2BSG1"/>
<evidence type="ECO:0000256" key="2">
    <source>
        <dbReference type="ARBA" id="ARBA00022448"/>
    </source>
</evidence>
<dbReference type="Gene3D" id="3.40.50.300">
    <property type="entry name" value="P-loop containing nucleotide triphosphate hydrolases"/>
    <property type="match status" value="1"/>
</dbReference>
<dbReference type="PROSITE" id="PS50929">
    <property type="entry name" value="ABC_TM1F"/>
    <property type="match status" value="1"/>
</dbReference>
<dbReference type="PANTHER" id="PTHR24221">
    <property type="entry name" value="ATP-BINDING CASSETTE SUB-FAMILY B"/>
    <property type="match status" value="1"/>
</dbReference>
<dbReference type="GO" id="GO:0016887">
    <property type="term" value="F:ATP hydrolysis activity"/>
    <property type="evidence" value="ECO:0007669"/>
    <property type="project" value="InterPro"/>
</dbReference>
<keyword evidence="3" id="KW-1003">Cell membrane</keyword>
<dbReference type="SMART" id="SM00382">
    <property type="entry name" value="AAA"/>
    <property type="match status" value="1"/>
</dbReference>
<dbReference type="FunFam" id="3.40.50.300:FF:000854">
    <property type="entry name" value="Multidrug ABC transporter ATP-binding protein"/>
    <property type="match status" value="1"/>
</dbReference>
<organism evidence="12 13">
    <name type="scientific">Pontimonas salivibrio</name>
    <dbReference type="NCBI Taxonomy" id="1159327"/>
    <lineage>
        <taxon>Bacteria</taxon>
        <taxon>Bacillati</taxon>
        <taxon>Actinomycetota</taxon>
        <taxon>Actinomycetes</taxon>
        <taxon>Micrococcales</taxon>
        <taxon>Microbacteriaceae</taxon>
        <taxon>Pontimonas</taxon>
    </lineage>
</organism>
<dbReference type="PROSITE" id="PS00211">
    <property type="entry name" value="ABC_TRANSPORTER_1"/>
    <property type="match status" value="1"/>
</dbReference>
<evidence type="ECO:0000256" key="8">
    <source>
        <dbReference type="ARBA" id="ARBA00023136"/>
    </source>
</evidence>
<dbReference type="EMBL" id="CP026923">
    <property type="protein sequence ID" value="AVG24580.1"/>
    <property type="molecule type" value="Genomic_DNA"/>
</dbReference>
<sequence>MREALRTTWSFLERRQKVVYGALIAGRLMANVFDLAGIAAIGLLVMAVASGEIDFDLGGIYRLRIDETPPSFIAFLVGTAAGAFLLKATFNLILSLALVRFMAGIEVRASRKLADYLLSGSLGDLRRFSQADIQYAVNTSTGAMYGGLLNNLANIIVESALMLMILATFVLVNPVAALLVSVYLVVVVTGIQWVIGEKLKQVGRNVNQGTIASTGAILDSVASFREVAVLKKQPFFLKRFSDARWMLAKTKATEVVLRSVPRLIIEQGLMLGVLAFVTWQVLGGDVANGLASVGVFVVGSVRIIGAVMPVQNSYSTLKTTAVKAEMAQKLQQERTARLVDREETKRALEAAPPLDSVLRQQRGEEVKGLAIEMKNVEFTYPDAEEPVVTDIDLTAEPGGFIAFIGPSGAGKTTLADLVLGLNIPQKGTVLIDGRNPLEIREKHPGLISYVPQKPGMVSGTIAQNIALGIPDEKIDEEWVWECLRLAALDEVVHGMPGGIHSSLGKQSDQLSGGQLQRLGLARALYPKPRLVILDEATSALDAGSEAAVSKNIRELGDRVTLVVIAHRLSTIQHADTVYVVDEGKIIASGPFKTLRKTVPMIEEYVRLMSFDDTE</sequence>
<dbReference type="InterPro" id="IPR011527">
    <property type="entry name" value="ABC1_TM_dom"/>
</dbReference>
<keyword evidence="5" id="KW-0547">Nucleotide-binding</keyword>
<keyword evidence="7 9" id="KW-1133">Transmembrane helix</keyword>
<evidence type="ECO:0000259" key="11">
    <source>
        <dbReference type="PROSITE" id="PS50929"/>
    </source>
</evidence>
<protein>
    <submittedName>
        <fullName evidence="12">Double ATPase ABC transporter</fullName>
    </submittedName>
</protein>
<gene>
    <name evidence="12" type="ORF">C3B54_111645</name>
</gene>
<feature type="domain" description="ABC transporter" evidence="10">
    <location>
        <begin position="371"/>
        <end position="607"/>
    </location>
</feature>
<keyword evidence="4 9" id="KW-0812">Transmembrane</keyword>
<feature type="transmembrane region" description="Helical" evidence="9">
    <location>
        <begin position="152"/>
        <end position="171"/>
    </location>
</feature>
<keyword evidence="13" id="KW-1185">Reference proteome</keyword>
<name>A0A2L2BSG1_9MICO</name>
<feature type="transmembrane region" description="Helical" evidence="9">
    <location>
        <begin position="72"/>
        <end position="103"/>
    </location>
</feature>
<keyword evidence="8 9" id="KW-0472">Membrane</keyword>
<evidence type="ECO:0000313" key="12">
    <source>
        <dbReference type="EMBL" id="AVG24580.1"/>
    </source>
</evidence>
<evidence type="ECO:0000256" key="1">
    <source>
        <dbReference type="ARBA" id="ARBA00004651"/>
    </source>
</evidence>
<dbReference type="Gene3D" id="1.20.1560.10">
    <property type="entry name" value="ABC transporter type 1, transmembrane domain"/>
    <property type="match status" value="1"/>
</dbReference>
<dbReference type="GO" id="GO:0140359">
    <property type="term" value="F:ABC-type transporter activity"/>
    <property type="evidence" value="ECO:0007669"/>
    <property type="project" value="InterPro"/>
</dbReference>
<dbReference type="SUPFAM" id="SSF52540">
    <property type="entry name" value="P-loop containing nucleoside triphosphate hydrolases"/>
    <property type="match status" value="1"/>
</dbReference>
<evidence type="ECO:0000256" key="7">
    <source>
        <dbReference type="ARBA" id="ARBA00022989"/>
    </source>
</evidence>
<reference evidence="12 13" key="1">
    <citation type="submission" date="2018-02" db="EMBL/GenBank/DDBJ databases">
        <title>Complete genome of the streamlined marine actinobacterium Pontimonas salivibrio CL-TW6 adapted to coastal planktonic lifestype.</title>
        <authorList>
            <person name="Cho B.C."/>
            <person name="Hardies S.C."/>
            <person name="Jang G.I."/>
            <person name="Hwang C.Y."/>
        </authorList>
    </citation>
    <scope>NUCLEOTIDE SEQUENCE [LARGE SCALE GENOMIC DNA]</scope>
    <source>
        <strain evidence="12 13">CL-TW6</strain>
    </source>
</reference>
<proteinExistence type="predicted"/>
<dbReference type="InterPro" id="IPR017871">
    <property type="entry name" value="ABC_transporter-like_CS"/>
</dbReference>
<dbReference type="KEGG" id="psai:C3B54_111645"/>
<feature type="transmembrane region" description="Helical" evidence="9">
    <location>
        <begin position="20"/>
        <end position="49"/>
    </location>
</feature>
<keyword evidence="2" id="KW-0813">Transport</keyword>
<dbReference type="Proteomes" id="UP000243077">
    <property type="component" value="Chromosome"/>
</dbReference>
<evidence type="ECO:0000256" key="3">
    <source>
        <dbReference type="ARBA" id="ARBA00022475"/>
    </source>
</evidence>
<dbReference type="InterPro" id="IPR003593">
    <property type="entry name" value="AAA+_ATPase"/>
</dbReference>
<evidence type="ECO:0000256" key="5">
    <source>
        <dbReference type="ARBA" id="ARBA00022741"/>
    </source>
</evidence>